<gene>
    <name evidence="2" type="ORF">PDM28_10350</name>
</gene>
<organism evidence="2 3">
    <name type="scientific">Stenotrophomonas aracearum</name>
    <dbReference type="NCBI Taxonomy" id="3003272"/>
    <lineage>
        <taxon>Bacteria</taxon>
        <taxon>Pseudomonadati</taxon>
        <taxon>Pseudomonadota</taxon>
        <taxon>Gammaproteobacteria</taxon>
        <taxon>Lysobacterales</taxon>
        <taxon>Lysobacteraceae</taxon>
        <taxon>Stenotrophomonas</taxon>
    </lineage>
</organism>
<proteinExistence type="predicted"/>
<sequence length="146" mass="15829">MNRHPHPALKVALSLGLCVLFAGSSTAMAQFAPVLTPRATDMPRPKAANSWRLAIHDAAESNGTVSFRIWLQEESPMHIDVPISEGDSETLIANAARAAISARLGDRYKVMVENGDVVVIEAQRGAPDFTVELLRDTARDVRVAIE</sequence>
<dbReference type="RefSeq" id="WP_311181892.1">
    <property type="nucleotide sequence ID" value="NZ_CP115543.1"/>
</dbReference>
<evidence type="ECO:0000313" key="2">
    <source>
        <dbReference type="EMBL" id="WNH47112.1"/>
    </source>
</evidence>
<accession>A0ABY9Y8C3</accession>
<reference evidence="2 3" key="1">
    <citation type="submission" date="2022-12" db="EMBL/GenBank/DDBJ databases">
        <title>Two new species, Stenotrophomonas aracearum and Stenotrophomonas oahuensis, isolated from Anthurium (Araceae family) in Hawaii.</title>
        <authorList>
            <person name="Chunag S.C."/>
            <person name="Dobhal S."/>
            <person name="Alvarez A."/>
            <person name="Arif M."/>
        </authorList>
    </citation>
    <scope>NUCLEOTIDE SEQUENCE [LARGE SCALE GENOMIC DNA]</scope>
    <source>
        <strain evidence="2 3">A5588</strain>
    </source>
</reference>
<keyword evidence="1" id="KW-0732">Signal</keyword>
<name>A0ABY9Y8C3_9GAMM</name>
<dbReference type="EMBL" id="CP115543">
    <property type="protein sequence ID" value="WNH47112.1"/>
    <property type="molecule type" value="Genomic_DNA"/>
</dbReference>
<protein>
    <submittedName>
        <fullName evidence="2">Uncharacterized protein</fullName>
    </submittedName>
</protein>
<feature type="chain" id="PRO_5047235202" evidence="1">
    <location>
        <begin position="30"/>
        <end position="146"/>
    </location>
</feature>
<feature type="signal peptide" evidence="1">
    <location>
        <begin position="1"/>
        <end position="29"/>
    </location>
</feature>
<evidence type="ECO:0000256" key="1">
    <source>
        <dbReference type="SAM" id="SignalP"/>
    </source>
</evidence>
<dbReference type="Proteomes" id="UP001305421">
    <property type="component" value="Chromosome"/>
</dbReference>
<evidence type="ECO:0000313" key="3">
    <source>
        <dbReference type="Proteomes" id="UP001305421"/>
    </source>
</evidence>
<keyword evidence="3" id="KW-1185">Reference proteome</keyword>